<dbReference type="PRINTS" id="PR01415">
    <property type="entry name" value="ANKYRIN"/>
</dbReference>
<feature type="domain" description="DUF7069" evidence="5">
    <location>
        <begin position="128"/>
        <end position="182"/>
    </location>
</feature>
<feature type="domain" description="Nephrocystin 3-like N-terminal" evidence="6">
    <location>
        <begin position="29"/>
        <end position="87"/>
    </location>
</feature>
<evidence type="ECO:0000256" key="3">
    <source>
        <dbReference type="PROSITE-ProRule" id="PRU00023"/>
    </source>
</evidence>
<feature type="repeat" description="ANK" evidence="3">
    <location>
        <begin position="537"/>
        <end position="569"/>
    </location>
</feature>
<dbReference type="InterPro" id="IPR054471">
    <property type="entry name" value="GPIID_WHD"/>
</dbReference>
<dbReference type="PANTHER" id="PTHR24198">
    <property type="entry name" value="ANKYRIN REPEAT AND PROTEIN KINASE DOMAIN-CONTAINING PROTEIN"/>
    <property type="match status" value="1"/>
</dbReference>
<feature type="repeat" description="ANK" evidence="3">
    <location>
        <begin position="570"/>
        <end position="602"/>
    </location>
</feature>
<name>A0A9W9E992_9HYPO</name>
<dbReference type="PROSITE" id="PS50297">
    <property type="entry name" value="ANK_REP_REGION"/>
    <property type="match status" value="6"/>
</dbReference>
<feature type="repeat" description="ANK" evidence="3">
    <location>
        <begin position="408"/>
        <end position="435"/>
    </location>
</feature>
<keyword evidence="8" id="KW-1185">Reference proteome</keyword>
<dbReference type="EMBL" id="JAOPEN010000002">
    <property type="protein sequence ID" value="KAJ4861397.1"/>
    <property type="molecule type" value="Genomic_DNA"/>
</dbReference>
<dbReference type="Pfam" id="PF24883">
    <property type="entry name" value="NPHP3_N"/>
    <property type="match status" value="1"/>
</dbReference>
<evidence type="ECO:0000256" key="2">
    <source>
        <dbReference type="ARBA" id="ARBA00023043"/>
    </source>
</evidence>
<dbReference type="PANTHER" id="PTHR24198:SF165">
    <property type="entry name" value="ANKYRIN REPEAT-CONTAINING PROTEIN-RELATED"/>
    <property type="match status" value="1"/>
</dbReference>
<protein>
    <submittedName>
        <fullName evidence="7">Ankyrin repeats (3 copies) domain-containing protein</fullName>
    </submittedName>
</protein>
<dbReference type="RefSeq" id="XP_056030453.1">
    <property type="nucleotide sequence ID" value="XM_056169561.1"/>
</dbReference>
<dbReference type="Pfam" id="PF22939">
    <property type="entry name" value="WHD_GPIID"/>
    <property type="match status" value="1"/>
</dbReference>
<feature type="repeat" description="ANK" evidence="3">
    <location>
        <begin position="436"/>
        <end position="468"/>
    </location>
</feature>
<dbReference type="AlphaFoldDB" id="A0A9W9E992"/>
<feature type="repeat" description="ANK" evidence="3">
    <location>
        <begin position="503"/>
        <end position="535"/>
    </location>
</feature>
<dbReference type="Gene3D" id="1.25.40.20">
    <property type="entry name" value="Ankyrin repeat-containing domain"/>
    <property type="match status" value="1"/>
</dbReference>
<dbReference type="PROSITE" id="PS50088">
    <property type="entry name" value="ANK_REPEAT"/>
    <property type="match status" value="7"/>
</dbReference>
<feature type="domain" description="GPI inositol-deacylase winged helix" evidence="4">
    <location>
        <begin position="218"/>
        <end position="303"/>
    </location>
</feature>
<dbReference type="InterPro" id="IPR036770">
    <property type="entry name" value="Ankyrin_rpt-contain_sf"/>
</dbReference>
<gene>
    <name evidence="7" type="ORF">T069G_02351</name>
</gene>
<dbReference type="SMART" id="SM00248">
    <property type="entry name" value="ANK"/>
    <property type="match status" value="8"/>
</dbReference>
<comment type="caution">
    <text evidence="7">The sequence shown here is derived from an EMBL/GenBank/DDBJ whole genome shotgun (WGS) entry which is preliminary data.</text>
</comment>
<sequence length="699" mass="78384">MYHQISNATEKLQGAVQQIESHHGEIVLFGMQPELLRHALPAWRKNGKKIQQEADTLWRIFEAAVSDDTFSRTICVLDALDECRPTRPNWAKFLVTSRPYLEIQEGFHSATKSFPRIHIRGEEENEQINEEINLIVKLRVKELGQIEGLETQTLLRIEKQLLQMEHRTYLWLQLAMDDIRIMLRDSLRPEEEMIQLIPSSVDAAYEKILSRAPPARQVEVKMILQIIVGARRPLKIEEMAVALGVGLKLASSADLRSAATSGLKAEGLAEKIRHLCGLFVFIDKSKRIFLIHQTAREFLINISTNDERIPATPSLQFKEVVSDRVCLAYLSAVGLNKDRRPVFRKNNNGHLEEDEHEVLRYFSQLLFRDYSSNEWGNHAVASSSGPPKDLLDLAIELNFAPSVRDLWLIQAAENGQKHIIKMLLDNGADVNARGPDDQAPLWWAAWGGQKEIALLLLDNGANIEIVDFWGQTPLWIAAEMGQANLVELLVTKGADINTTGGFEGRTVVQEAVSSNEESMVKLLIELGADINATAGGSRMTALQEAVILNLEPMVKLLIELGADVDAKGSKWVTPLSQAVGIGRENMVKLLVELGADIEAKNGEWGLTPLSLAAYTNQGGMVKLLIELRADIESKDERYGVPPLWWAVLACHEDIVRTILSWAARRGGRRKGRGGRERMVKLLVELGCTYGRKRRPLRYS</sequence>
<organism evidence="7 8">
    <name type="scientific">Trichoderma breve</name>
    <dbReference type="NCBI Taxonomy" id="2034170"/>
    <lineage>
        <taxon>Eukaryota</taxon>
        <taxon>Fungi</taxon>
        <taxon>Dikarya</taxon>
        <taxon>Ascomycota</taxon>
        <taxon>Pezizomycotina</taxon>
        <taxon>Sordariomycetes</taxon>
        <taxon>Hypocreomycetidae</taxon>
        <taxon>Hypocreales</taxon>
        <taxon>Hypocreaceae</taxon>
        <taxon>Trichoderma</taxon>
    </lineage>
</organism>
<dbReference type="InterPro" id="IPR056884">
    <property type="entry name" value="NPHP3-like_N"/>
</dbReference>
<dbReference type="Proteomes" id="UP001140511">
    <property type="component" value="Unassembled WGS sequence"/>
</dbReference>
<evidence type="ECO:0000259" key="5">
    <source>
        <dbReference type="Pfam" id="PF23239"/>
    </source>
</evidence>
<evidence type="ECO:0000259" key="6">
    <source>
        <dbReference type="Pfam" id="PF24883"/>
    </source>
</evidence>
<evidence type="ECO:0000313" key="7">
    <source>
        <dbReference type="EMBL" id="KAJ4861397.1"/>
    </source>
</evidence>
<dbReference type="Pfam" id="PF12796">
    <property type="entry name" value="Ank_2"/>
    <property type="match status" value="3"/>
</dbReference>
<evidence type="ECO:0000313" key="8">
    <source>
        <dbReference type="Proteomes" id="UP001140511"/>
    </source>
</evidence>
<dbReference type="Pfam" id="PF23239">
    <property type="entry name" value="DUF7069"/>
    <property type="match status" value="1"/>
</dbReference>
<accession>A0A9W9E992</accession>
<reference evidence="7" key="1">
    <citation type="submission" date="2022-09" db="EMBL/GenBank/DDBJ databases">
        <title>Chromosome-level assembly of Trichoderma breve T069, a fungus used in development of biopesticide product.</title>
        <authorList>
            <person name="Lin R."/>
            <person name="Liu T."/>
        </authorList>
    </citation>
    <scope>NUCLEOTIDE SEQUENCE</scope>
    <source>
        <strain evidence="7">T069</strain>
    </source>
</reference>
<dbReference type="SUPFAM" id="SSF48403">
    <property type="entry name" value="Ankyrin repeat"/>
    <property type="match status" value="1"/>
</dbReference>
<keyword evidence="1" id="KW-0677">Repeat</keyword>
<keyword evidence="2 3" id="KW-0040">ANK repeat</keyword>
<feature type="repeat" description="ANK" evidence="3">
    <location>
        <begin position="469"/>
        <end position="501"/>
    </location>
</feature>
<proteinExistence type="predicted"/>
<dbReference type="GeneID" id="80864249"/>
<evidence type="ECO:0000256" key="1">
    <source>
        <dbReference type="ARBA" id="ARBA00022737"/>
    </source>
</evidence>
<dbReference type="InterPro" id="IPR002110">
    <property type="entry name" value="Ankyrin_rpt"/>
</dbReference>
<dbReference type="InterPro" id="IPR055497">
    <property type="entry name" value="DUF7069"/>
</dbReference>
<feature type="repeat" description="ANK" evidence="3">
    <location>
        <begin position="604"/>
        <end position="636"/>
    </location>
</feature>
<evidence type="ECO:0000259" key="4">
    <source>
        <dbReference type="Pfam" id="PF22939"/>
    </source>
</evidence>